<organism evidence="3 4">
    <name type="scientific">Sphingomonas alpina</name>
    <dbReference type="NCBI Taxonomy" id="653931"/>
    <lineage>
        <taxon>Bacteria</taxon>
        <taxon>Pseudomonadati</taxon>
        <taxon>Pseudomonadota</taxon>
        <taxon>Alphaproteobacteria</taxon>
        <taxon>Sphingomonadales</taxon>
        <taxon>Sphingomonadaceae</taxon>
        <taxon>Sphingomonas</taxon>
    </lineage>
</organism>
<gene>
    <name evidence="3" type="ORF">H3Z74_06015</name>
</gene>
<dbReference type="EMBL" id="CP061038">
    <property type="protein sequence ID" value="QNQ10748.1"/>
    <property type="molecule type" value="Genomic_DNA"/>
</dbReference>
<feature type="domain" description="GGDEF" evidence="2">
    <location>
        <begin position="168"/>
        <end position="302"/>
    </location>
</feature>
<evidence type="ECO:0000313" key="4">
    <source>
        <dbReference type="Proteomes" id="UP000516148"/>
    </source>
</evidence>
<dbReference type="Gene3D" id="3.30.70.270">
    <property type="match status" value="1"/>
</dbReference>
<dbReference type="InterPro" id="IPR000700">
    <property type="entry name" value="PAS-assoc_C"/>
</dbReference>
<dbReference type="NCBIfam" id="TIGR00254">
    <property type="entry name" value="GGDEF"/>
    <property type="match status" value="1"/>
</dbReference>
<feature type="domain" description="PAC" evidence="1">
    <location>
        <begin position="85"/>
        <end position="136"/>
    </location>
</feature>
<keyword evidence="4" id="KW-1185">Reference proteome</keyword>
<proteinExistence type="predicted"/>
<dbReference type="PROSITE" id="PS50113">
    <property type="entry name" value="PAC"/>
    <property type="match status" value="1"/>
</dbReference>
<dbReference type="PANTHER" id="PTHR46663:SF4">
    <property type="entry name" value="DIGUANYLATE CYCLASE DGCT-RELATED"/>
    <property type="match status" value="1"/>
</dbReference>
<accession>A0A7H0LM45</accession>
<dbReference type="AlphaFoldDB" id="A0A7H0LM45"/>
<dbReference type="InterPro" id="IPR035965">
    <property type="entry name" value="PAS-like_dom_sf"/>
</dbReference>
<dbReference type="PROSITE" id="PS50887">
    <property type="entry name" value="GGDEF"/>
    <property type="match status" value="1"/>
</dbReference>
<sequence>MALAMPSIARLNRLYDRATSLVTLGAWECDLDTSALTWTEGVYQLFGLSPLIAPDRAATVELYHEESRREMEALRAEAIATGRGFALDARIQTVAGVERWMRLTTGVEQERGRARRLYGAKQDITEDRARTERLRRLAERDPLTGLANRGMFQTNFYDLPDALLRARGVSALVLIDLDDFKLINDRLGHSAGDDCLRQVAARLKQLFADAEMVARIGGDEFAVLLRGIHKRDELGHRLEQVLAGLRRPILCHGEPVAMSASAGATLIDDMAVHDPALRFAEADSALYLAKGHGRNRVRVFVPDPGAGIRPEWAAMRPAMCLPLGIR</sequence>
<dbReference type="Pfam" id="PF00990">
    <property type="entry name" value="GGDEF"/>
    <property type="match status" value="1"/>
</dbReference>
<dbReference type="InterPro" id="IPR029787">
    <property type="entry name" value="Nucleotide_cyclase"/>
</dbReference>
<dbReference type="CDD" id="cd01949">
    <property type="entry name" value="GGDEF"/>
    <property type="match status" value="1"/>
</dbReference>
<evidence type="ECO:0000259" key="1">
    <source>
        <dbReference type="PROSITE" id="PS50113"/>
    </source>
</evidence>
<dbReference type="InterPro" id="IPR043128">
    <property type="entry name" value="Rev_trsase/Diguanyl_cyclase"/>
</dbReference>
<evidence type="ECO:0000259" key="2">
    <source>
        <dbReference type="PROSITE" id="PS50887"/>
    </source>
</evidence>
<dbReference type="SUPFAM" id="SSF55785">
    <property type="entry name" value="PYP-like sensor domain (PAS domain)"/>
    <property type="match status" value="1"/>
</dbReference>
<dbReference type="InterPro" id="IPR052163">
    <property type="entry name" value="DGC-Regulatory_Protein"/>
</dbReference>
<dbReference type="InterPro" id="IPR000160">
    <property type="entry name" value="GGDEF_dom"/>
</dbReference>
<dbReference type="SUPFAM" id="SSF55073">
    <property type="entry name" value="Nucleotide cyclase"/>
    <property type="match status" value="1"/>
</dbReference>
<dbReference type="Proteomes" id="UP000516148">
    <property type="component" value="Chromosome"/>
</dbReference>
<reference evidence="3 4" key="1">
    <citation type="submission" date="2020-09" db="EMBL/GenBank/DDBJ databases">
        <title>Sphingomonas sp., a new species isolated from pork steak.</title>
        <authorList>
            <person name="Heidler von Heilborn D."/>
        </authorList>
    </citation>
    <scope>NUCLEOTIDE SEQUENCE [LARGE SCALE GENOMIC DNA]</scope>
    <source>
        <strain evidence="4">S8-3T</strain>
    </source>
</reference>
<dbReference type="RefSeq" id="WP_187763038.1">
    <property type="nucleotide sequence ID" value="NZ_CP061038.1"/>
</dbReference>
<protein>
    <submittedName>
        <fullName evidence="3">Diguanylate cyclase</fullName>
    </submittedName>
</protein>
<evidence type="ECO:0000313" key="3">
    <source>
        <dbReference type="EMBL" id="QNQ10748.1"/>
    </source>
</evidence>
<dbReference type="Gene3D" id="3.30.450.20">
    <property type="entry name" value="PAS domain"/>
    <property type="match status" value="1"/>
</dbReference>
<dbReference type="SMART" id="SM00267">
    <property type="entry name" value="GGDEF"/>
    <property type="match status" value="1"/>
</dbReference>
<dbReference type="PANTHER" id="PTHR46663">
    <property type="entry name" value="DIGUANYLATE CYCLASE DGCT-RELATED"/>
    <property type="match status" value="1"/>
</dbReference>
<dbReference type="KEGG" id="spap:H3Z74_06015"/>
<name>A0A7H0LM45_9SPHN</name>